<dbReference type="InterPro" id="IPR036390">
    <property type="entry name" value="WH_DNA-bd_sf"/>
</dbReference>
<dbReference type="GO" id="GO:0003677">
    <property type="term" value="F:DNA binding"/>
    <property type="evidence" value="ECO:0007669"/>
    <property type="project" value="UniProtKB-KW"/>
</dbReference>
<dbReference type="PANTHER" id="PTHR43537:SF5">
    <property type="entry name" value="UXU OPERON TRANSCRIPTIONAL REGULATOR"/>
    <property type="match status" value="1"/>
</dbReference>
<sequence>MTSAGPGLYSELRTRIISGRYAPGALLVPATVGEELGVSRTPIREALIRLELEGLVTKVSRGFVIRERSPEEILDICEARIALESVVARSAALRRTEFDLAMLRRALESARTGVPDERLRAHAEWHIALRVAAHNPTISELMELLDARLHVYDGTASRSTANLDLIEAEHEEIYRAVVDGDGERASELMVVHQTRTRDLRIAEMVESKR</sequence>
<evidence type="ECO:0000313" key="5">
    <source>
        <dbReference type="EMBL" id="UYF94703.1"/>
    </source>
</evidence>
<dbReference type="PANTHER" id="PTHR43537">
    <property type="entry name" value="TRANSCRIPTIONAL REGULATOR, GNTR FAMILY"/>
    <property type="match status" value="1"/>
</dbReference>
<evidence type="ECO:0000259" key="4">
    <source>
        <dbReference type="PROSITE" id="PS50949"/>
    </source>
</evidence>
<gene>
    <name evidence="5" type="ORF">OCS65_02690</name>
</gene>
<keyword evidence="1" id="KW-0805">Transcription regulation</keyword>
<dbReference type="Pfam" id="PF07729">
    <property type="entry name" value="FCD"/>
    <property type="match status" value="1"/>
</dbReference>
<protein>
    <submittedName>
        <fullName evidence="5">GntR family transcriptional regulator</fullName>
    </submittedName>
</protein>
<dbReference type="InterPro" id="IPR011711">
    <property type="entry name" value="GntR_C"/>
</dbReference>
<dbReference type="AlphaFoldDB" id="A0AA46NVY2"/>
<dbReference type="PROSITE" id="PS50949">
    <property type="entry name" value="HTH_GNTR"/>
    <property type="match status" value="1"/>
</dbReference>
<dbReference type="GeneID" id="83619290"/>
<keyword evidence="2" id="KW-0238">DNA-binding</keyword>
<dbReference type="RefSeq" id="WP_263508685.1">
    <property type="nucleotide sequence ID" value="NZ_CP106982.1"/>
</dbReference>
<evidence type="ECO:0000256" key="2">
    <source>
        <dbReference type="ARBA" id="ARBA00023125"/>
    </source>
</evidence>
<dbReference type="Gene3D" id="1.20.120.530">
    <property type="entry name" value="GntR ligand-binding domain-like"/>
    <property type="match status" value="1"/>
</dbReference>
<name>A0AA46NVY2_9NOCA</name>
<dbReference type="InterPro" id="IPR000524">
    <property type="entry name" value="Tscrpt_reg_HTH_GntR"/>
</dbReference>
<reference evidence="5" key="1">
    <citation type="submission" date="2022-09" db="EMBL/GenBank/DDBJ databases">
        <title>The genome sequence of Rhodococcus aetherivorans N1.</title>
        <authorList>
            <person name="Jiang W."/>
        </authorList>
    </citation>
    <scope>NUCLEOTIDE SEQUENCE</scope>
    <source>
        <strain evidence="5">N1</strain>
    </source>
</reference>
<dbReference type="InterPro" id="IPR036388">
    <property type="entry name" value="WH-like_DNA-bd_sf"/>
</dbReference>
<dbReference type="InterPro" id="IPR008920">
    <property type="entry name" value="TF_FadR/GntR_C"/>
</dbReference>
<dbReference type="SMART" id="SM00895">
    <property type="entry name" value="FCD"/>
    <property type="match status" value="1"/>
</dbReference>
<dbReference type="SUPFAM" id="SSF48008">
    <property type="entry name" value="GntR ligand-binding domain-like"/>
    <property type="match status" value="1"/>
</dbReference>
<dbReference type="Pfam" id="PF00392">
    <property type="entry name" value="GntR"/>
    <property type="match status" value="1"/>
</dbReference>
<evidence type="ECO:0000313" key="6">
    <source>
        <dbReference type="Proteomes" id="UP001163947"/>
    </source>
</evidence>
<dbReference type="SMART" id="SM00345">
    <property type="entry name" value="HTH_GNTR"/>
    <property type="match status" value="1"/>
</dbReference>
<evidence type="ECO:0000256" key="3">
    <source>
        <dbReference type="ARBA" id="ARBA00023163"/>
    </source>
</evidence>
<dbReference type="Gene3D" id="1.10.10.10">
    <property type="entry name" value="Winged helix-like DNA-binding domain superfamily/Winged helix DNA-binding domain"/>
    <property type="match status" value="1"/>
</dbReference>
<dbReference type="GO" id="GO:0003700">
    <property type="term" value="F:DNA-binding transcription factor activity"/>
    <property type="evidence" value="ECO:0007669"/>
    <property type="project" value="InterPro"/>
</dbReference>
<dbReference type="EMBL" id="CP106982">
    <property type="protein sequence ID" value="UYF94703.1"/>
    <property type="molecule type" value="Genomic_DNA"/>
</dbReference>
<keyword evidence="3" id="KW-0804">Transcription</keyword>
<dbReference type="SUPFAM" id="SSF46785">
    <property type="entry name" value="Winged helix' DNA-binding domain"/>
    <property type="match status" value="1"/>
</dbReference>
<feature type="domain" description="HTH gntR-type" evidence="4">
    <location>
        <begin position="2"/>
        <end position="68"/>
    </location>
</feature>
<organism evidence="5 6">
    <name type="scientific">Rhodococcus aetherivorans</name>
    <dbReference type="NCBI Taxonomy" id="191292"/>
    <lineage>
        <taxon>Bacteria</taxon>
        <taxon>Bacillati</taxon>
        <taxon>Actinomycetota</taxon>
        <taxon>Actinomycetes</taxon>
        <taxon>Mycobacteriales</taxon>
        <taxon>Nocardiaceae</taxon>
        <taxon>Rhodococcus</taxon>
    </lineage>
</organism>
<dbReference type="Proteomes" id="UP001163947">
    <property type="component" value="Chromosome"/>
</dbReference>
<evidence type="ECO:0000256" key="1">
    <source>
        <dbReference type="ARBA" id="ARBA00023015"/>
    </source>
</evidence>
<accession>A0AA46NVY2</accession>
<dbReference type="PRINTS" id="PR00035">
    <property type="entry name" value="HTHGNTR"/>
</dbReference>
<proteinExistence type="predicted"/>